<dbReference type="PANTHER" id="PTHR43788:SF8">
    <property type="entry name" value="DNA-BINDING PROTEIN SMUBP-2"/>
    <property type="match status" value="1"/>
</dbReference>
<dbReference type="InterPro" id="IPR050534">
    <property type="entry name" value="Coronavir_polyprotein_1ab"/>
</dbReference>
<dbReference type="Proteomes" id="UP000006426">
    <property type="component" value="Plasmid pmppla107"/>
</dbReference>
<geneLocation type="plasmid" evidence="9">
    <name>pmppla107</name>
</geneLocation>
<evidence type="ECO:0000259" key="7">
    <source>
        <dbReference type="PROSITE" id="PS50965"/>
    </source>
</evidence>
<keyword evidence="3" id="KW-0378">Hydrolase</keyword>
<dbReference type="InterPro" id="IPR041677">
    <property type="entry name" value="DNA2/NAM7_AAA_11"/>
</dbReference>
<accession>A0AAD0PWU1</accession>
<dbReference type="PROSITE" id="PS50011">
    <property type="entry name" value="PROTEIN_KINASE_DOM"/>
    <property type="match status" value="1"/>
</dbReference>
<keyword evidence="4" id="KW-0347">Helicase</keyword>
<evidence type="ECO:0000259" key="6">
    <source>
        <dbReference type="PROSITE" id="PS50011"/>
    </source>
</evidence>
<dbReference type="Gene3D" id="1.10.510.10">
    <property type="entry name" value="Transferase(Phosphotransferase) domain 1"/>
    <property type="match status" value="1"/>
</dbReference>
<dbReference type="GO" id="GO:0016787">
    <property type="term" value="F:hydrolase activity"/>
    <property type="evidence" value="ECO:0007669"/>
    <property type="project" value="UniProtKB-KW"/>
</dbReference>
<proteinExistence type="inferred from homology"/>
<dbReference type="InterPro" id="IPR011528">
    <property type="entry name" value="NERD"/>
</dbReference>
<gene>
    <name evidence="8" type="ORF">PLA107_034100</name>
</gene>
<evidence type="ECO:0000256" key="3">
    <source>
        <dbReference type="ARBA" id="ARBA00022801"/>
    </source>
</evidence>
<dbReference type="Pfam" id="PF13087">
    <property type="entry name" value="AAA_12"/>
    <property type="match status" value="1"/>
</dbReference>
<dbReference type="CDD" id="cd17934">
    <property type="entry name" value="DEXXQc_Upf1-like"/>
    <property type="match status" value="1"/>
</dbReference>
<protein>
    <submittedName>
        <fullName evidence="8">Uncharacterized protein</fullName>
    </submittedName>
</protein>
<dbReference type="InterPro" id="IPR011009">
    <property type="entry name" value="Kinase-like_dom_sf"/>
</dbReference>
<dbReference type="GO" id="GO:0004672">
    <property type="term" value="F:protein kinase activity"/>
    <property type="evidence" value="ECO:0007669"/>
    <property type="project" value="InterPro"/>
</dbReference>
<dbReference type="PANTHER" id="PTHR43788">
    <property type="entry name" value="DNA2/NAM7 HELICASE FAMILY MEMBER"/>
    <property type="match status" value="1"/>
</dbReference>
<sequence>MKIVVRGKGLHGSETKAVARMEAELRNSWHAYASVLICDSQGGMEFDLIVVTHDRILIVELKNWRGKLTSYDGNWYIDGKYRSKSPYHTKRDQGYRLLNILKAELHHKLGYWPFVEAHVVLCGEATPEHLPASDKPFVHTLDEFMKIREADGYDAIITGPQSIRFDDVSRLRPNDPVNLKHFDDFFRGSRVELATFKVKGYEASEVPDHQHENNLFSEFPAQHEKYHGQRAMIRRWDLTVLGIINREDSIWQKIVTREDHLYRTASATNSPMQNYMLRPLESPDEDNIGADCVAMYEVKKNTRRLGDYIALNAYKWTPEQKLDIVRALLAPFAELHSMGVAHRDIQPQNLWYAEDSAYILTSGFHASHLPEKGTVRDLSKLIKSSASIIPEDIYGEEGEIVNPFTQDVYLLAIIAHKICFPHQKMAEEEGLSVWRPVENDPFEGKLDSFFAKAMDLEQSNRFPSAAVMHAEFNVISLGKDEPFDDAHTVIEEISKGDFIKRDLSPFAMMAHFTPIPGDLPTLFGEKISYRCQVGSAGGETGLLKFWQKAAIDLKNPGANRRLLRMRRRIEKAVDADLPIAKVLEYGLFGEGTGLFILTRYEEGTTWNLHIQGVVTQDEKLDIALALCELIIQIHSNEFPHGDLHPENVLVRAMPAKADEVGAPKVSMLLIDALDWGGQSEPYNTQYGPTNPQSADGYGRDKFAVYRMVDELFGEAIPDGLRAEIQAASEQPDGIPVDLSLLRDCLKAEIERLNAPPKVAQPPLCLIFTDMKLPATATLLQDEGLEYQLSVKTSDKYKNALYCVITAHYKKLTVILNPELRQITAAWTADSGLNEYAQAAQRAAFSFTQPISIERGIPQPGKPNSFIEFLMAQDVVLDLLEDMFGQTEDELEAQAELDSNVGQTVKPHQIWKALLETEGEQRQKVEVRSAEIEESKSGGWLIQCILKSGNELEFPGEDDEEIGVFLADDTRPFGHVIPAESGDDILAIHPHGESLSNFKKKVGEGTEIFFESKRNHASRFRRQKAMDRVLSGNCRIQTLPGYFDEDGLARSKVVQEVPSEESIRSRYDDFNGSGERLNPKQVIAFQRIVSQSPLSSLQGPPGTGKTKFVSQLINYLFENGLARNILLVGQSHTSVDTVAIKAKELCEEMGNQISLVRLGQEHLIDEKLLQCHSSSIQRKMRHKFQREYEQRINALASRLMLDKDFVEDIAKLHRSISPLLSRIAVLMSNINDLTERREQGPDRQAKIDEFKHSLDECAQIVENNIRTRGYEFKLPEPTDPAYWPELVRQIASEHGVTNPLAIQRLNHLIAISKDWIDVLASGSASFDRFFVKSGQLVAGTLVGMGAKWLNIEEQEFDWVIVDEAGRAQASELMIALQCAKRALLVGDHRQLPPHYDQSHVRHVARKLGIEEADVRKTDFERAFIANNGVSLDTQYRMIEPIGEIVSHCFYGGALKSHRKTAPGWYDDMPYPMNKPVAWIDSGSGERAVYEEDQGGGRIINRHELQVCMHLLRQISLSPVLENLRASKSEKHPFPIGIIVMYSAQKRQLESELSRAEWMAPLRDLCDIATVDSYQGQERQLVILCLVRNNPELRQGFLVEPSRINVSLSRAQERLVVIGAKSMWEASNRQSSLADVLTFISEQATAGNENYELVDGTTVIEGARNA</sequence>
<evidence type="ECO:0000313" key="8">
    <source>
        <dbReference type="EMBL" id="AXH60221.1"/>
    </source>
</evidence>
<evidence type="ECO:0000256" key="2">
    <source>
        <dbReference type="ARBA" id="ARBA00022741"/>
    </source>
</evidence>
<evidence type="ECO:0000256" key="5">
    <source>
        <dbReference type="ARBA" id="ARBA00022840"/>
    </source>
</evidence>
<dbReference type="CDD" id="cd18808">
    <property type="entry name" value="SF1_C_Upf1"/>
    <property type="match status" value="1"/>
</dbReference>
<dbReference type="InterPro" id="IPR047187">
    <property type="entry name" value="SF1_C_Upf1"/>
</dbReference>
<dbReference type="InterPro" id="IPR027417">
    <property type="entry name" value="P-loop_NTPase"/>
</dbReference>
<dbReference type="SUPFAM" id="SSF52540">
    <property type="entry name" value="P-loop containing nucleoside triphosphate hydrolases"/>
    <property type="match status" value="1"/>
</dbReference>
<dbReference type="SUPFAM" id="SSF56112">
    <property type="entry name" value="Protein kinase-like (PK-like)"/>
    <property type="match status" value="2"/>
</dbReference>
<organism evidence="8 9">
    <name type="scientific">Pseudomonas amygdali pv. lachrymans str. M301315</name>
    <dbReference type="NCBI Taxonomy" id="629260"/>
    <lineage>
        <taxon>Bacteria</taxon>
        <taxon>Pseudomonadati</taxon>
        <taxon>Pseudomonadota</taxon>
        <taxon>Gammaproteobacteria</taxon>
        <taxon>Pseudomonadales</taxon>
        <taxon>Pseudomonadaceae</taxon>
        <taxon>Pseudomonas</taxon>
        <taxon>Pseudomonas amygdali</taxon>
    </lineage>
</organism>
<dbReference type="Gene3D" id="3.40.50.300">
    <property type="entry name" value="P-loop containing nucleotide triphosphate hydrolases"/>
    <property type="match status" value="2"/>
</dbReference>
<dbReference type="EMBL" id="CP031226">
    <property type="protein sequence ID" value="AXH60221.1"/>
    <property type="molecule type" value="Genomic_DNA"/>
</dbReference>
<keyword evidence="2" id="KW-0547">Nucleotide-binding</keyword>
<dbReference type="GO" id="GO:0043139">
    <property type="term" value="F:5'-3' DNA helicase activity"/>
    <property type="evidence" value="ECO:0007669"/>
    <property type="project" value="TreeGrafter"/>
</dbReference>
<reference evidence="8 9" key="1">
    <citation type="journal article" date="2011" name="PLoS Pathog.">
        <title>Dynamic evolution of pathogenicity revealed by sequencing and comparative genomics of 19 Pseudomonas syringae isolates.</title>
        <authorList>
            <person name="Baltrus D.A."/>
            <person name="Nishimura M.T."/>
            <person name="Romanchuk A."/>
            <person name="Chang J.H."/>
            <person name="Mukhtar M.S."/>
            <person name="Cherkis K."/>
            <person name="Roach J."/>
            <person name="Grant S.R."/>
            <person name="Jones C.D."/>
            <person name="Dangl J.L."/>
        </authorList>
    </citation>
    <scope>NUCLEOTIDE SEQUENCE [LARGE SCALE GENOMIC DNA]</scope>
    <source>
        <strain evidence="8 9">M301315</strain>
    </source>
</reference>
<name>A0AAD0PWU1_PSEAV</name>
<dbReference type="Pfam" id="PF13086">
    <property type="entry name" value="AAA_11"/>
    <property type="match status" value="1"/>
</dbReference>
<dbReference type="InterPro" id="IPR000719">
    <property type="entry name" value="Prot_kinase_dom"/>
</dbReference>
<keyword evidence="5" id="KW-0067">ATP-binding</keyword>
<dbReference type="PROSITE" id="PS50965">
    <property type="entry name" value="NERD"/>
    <property type="match status" value="1"/>
</dbReference>
<feature type="domain" description="Protein kinase" evidence="6">
    <location>
        <begin position="171"/>
        <end position="472"/>
    </location>
</feature>
<comment type="similarity">
    <text evidence="1">Belongs to the DNA2/NAM7 helicase family.</text>
</comment>
<dbReference type="Pfam" id="PF08378">
    <property type="entry name" value="NERD"/>
    <property type="match status" value="1"/>
</dbReference>
<evidence type="ECO:0000256" key="1">
    <source>
        <dbReference type="ARBA" id="ARBA00007913"/>
    </source>
</evidence>
<evidence type="ECO:0000256" key="4">
    <source>
        <dbReference type="ARBA" id="ARBA00022806"/>
    </source>
</evidence>
<dbReference type="InterPro" id="IPR041679">
    <property type="entry name" value="DNA2/NAM7-like_C"/>
</dbReference>
<dbReference type="GO" id="GO:0005524">
    <property type="term" value="F:ATP binding"/>
    <property type="evidence" value="ECO:0007669"/>
    <property type="project" value="UniProtKB-KW"/>
</dbReference>
<feature type="domain" description="NERD" evidence="7">
    <location>
        <begin position="9"/>
        <end position="124"/>
    </location>
</feature>
<keyword evidence="8" id="KW-0614">Plasmid</keyword>
<evidence type="ECO:0000313" key="9">
    <source>
        <dbReference type="Proteomes" id="UP000006426"/>
    </source>
</evidence>